<dbReference type="EMBL" id="MH717816">
    <property type="protein sequence ID" value="QAT90334.1"/>
    <property type="molecule type" value="Genomic_DNA"/>
</dbReference>
<dbReference type="Proteomes" id="UP000503509">
    <property type="component" value="Genome"/>
</dbReference>
<evidence type="ECO:0000313" key="2">
    <source>
        <dbReference type="Proteomes" id="UP000503509"/>
    </source>
</evidence>
<dbReference type="KEGG" id="vg:65101661"/>
<evidence type="ECO:0000313" key="1">
    <source>
        <dbReference type="EMBL" id="QAT90334.1"/>
    </source>
</evidence>
<dbReference type="GeneID" id="65101661"/>
<protein>
    <submittedName>
        <fullName evidence="1">Uncharacterized protein</fullName>
    </submittedName>
</protein>
<dbReference type="RefSeq" id="YP_010086466.1">
    <property type="nucleotide sequence ID" value="NC_055455.1"/>
</dbReference>
<keyword evidence="2" id="KW-1185">Reference proteome</keyword>
<proteinExistence type="predicted"/>
<sequence>MLFSSIALRRACNSVTCLSVREKLNSVIDFQDDNAQRLFENLLLNFDIGTVYVVVEECKRIVWALVRTVYARNVNLPSLKKNRHLNFVQNIVGDKLDCKLKCLARDLYRHHYMYELSEDSLSWDEFIQLLCNIDSLWK</sequence>
<accession>A0A410S7N9</accession>
<name>A0A410S7N9_9ABAC</name>
<organism evidence="1 2">
    <name type="scientific">Spodoptera exempta nucleopolyhedrovirus</name>
    <dbReference type="NCBI Taxonomy" id="1242863"/>
    <lineage>
        <taxon>Viruses</taxon>
        <taxon>Viruses incertae sedis</taxon>
        <taxon>Naldaviricetes</taxon>
        <taxon>Lefavirales</taxon>
        <taxon>Baculoviridae</taxon>
        <taxon>Alphabaculovirus</taxon>
        <taxon>Alphabaculovirus spexemptae</taxon>
    </lineage>
</organism>
<reference evidence="1 2" key="1">
    <citation type="submission" date="2018-08" db="EMBL/GenBank/DDBJ databases">
        <title>Sequence analysis of the African armyworm, Spodoptera exempta nucleopolyhedrovirus.</title>
        <authorList>
            <person name="Escasa S.R."/>
            <person name="Mowery J.D."/>
            <person name="Bauchan G.R."/>
            <person name="Harrison R.L."/>
            <person name="Cory J.S."/>
        </authorList>
    </citation>
    <scope>NUCLEOTIDE SEQUENCE [LARGE SCALE GENOMIC DNA]</scope>
    <source>
        <strain evidence="1 2">244.1</strain>
    </source>
</reference>